<dbReference type="SUPFAM" id="SSF47576">
    <property type="entry name" value="Calponin-homology domain, CH-domain"/>
    <property type="match status" value="2"/>
</dbReference>
<dbReference type="Pfam" id="PF00307">
    <property type="entry name" value="CH"/>
    <property type="match status" value="1"/>
</dbReference>
<sequence length="128" mass="14161">LKTCREAMQLAKQYFGIPLVLSPENLSSPDLDELSGMTYLSYFMKVDSPGYKATLGWIRGQVPQQNVKNFQSCWNDGTTLTALVKKLGGDVPKVNNNDHEAVINAGQSKQVIGHGLIGTKVMSYKRRD</sequence>
<accession>A0AAD9JLL8</accession>
<evidence type="ECO:0000313" key="3">
    <source>
        <dbReference type="EMBL" id="KAK2154305.1"/>
    </source>
</evidence>
<keyword evidence="1" id="KW-0677">Repeat</keyword>
<evidence type="ECO:0000256" key="1">
    <source>
        <dbReference type="ARBA" id="ARBA00022737"/>
    </source>
</evidence>
<dbReference type="InterPro" id="IPR001715">
    <property type="entry name" value="CH_dom"/>
</dbReference>
<dbReference type="InterPro" id="IPR036872">
    <property type="entry name" value="CH_dom_sf"/>
</dbReference>
<gene>
    <name evidence="3" type="ORF">LSH36_271g02029</name>
</gene>
<dbReference type="AlphaFoldDB" id="A0AAD9JLL8"/>
<comment type="caution">
    <text evidence="3">The sequence shown here is derived from an EMBL/GenBank/DDBJ whole genome shotgun (WGS) entry which is preliminary data.</text>
</comment>
<evidence type="ECO:0000313" key="4">
    <source>
        <dbReference type="Proteomes" id="UP001208570"/>
    </source>
</evidence>
<feature type="domain" description="Calponin-homology (CH)" evidence="2">
    <location>
        <begin position="52"/>
        <end position="101"/>
    </location>
</feature>
<dbReference type="Proteomes" id="UP001208570">
    <property type="component" value="Unassembled WGS sequence"/>
</dbReference>
<reference evidence="3" key="1">
    <citation type="journal article" date="2023" name="Mol. Biol. Evol.">
        <title>Third-Generation Sequencing Reveals the Adaptive Role of the Epigenome in Three Deep-Sea Polychaetes.</title>
        <authorList>
            <person name="Perez M."/>
            <person name="Aroh O."/>
            <person name="Sun Y."/>
            <person name="Lan Y."/>
            <person name="Juniper S.K."/>
            <person name="Young C.R."/>
            <person name="Angers B."/>
            <person name="Qian P.Y."/>
        </authorList>
    </citation>
    <scope>NUCLEOTIDE SEQUENCE</scope>
    <source>
        <strain evidence="3">P08H-3</strain>
    </source>
</reference>
<dbReference type="GO" id="GO:0030036">
    <property type="term" value="P:actin cytoskeleton organization"/>
    <property type="evidence" value="ECO:0007669"/>
    <property type="project" value="InterPro"/>
</dbReference>
<dbReference type="Gene3D" id="1.10.418.10">
    <property type="entry name" value="Calponin-like domain"/>
    <property type="match status" value="2"/>
</dbReference>
<name>A0AAD9JLL8_9ANNE</name>
<keyword evidence="4" id="KW-1185">Reference proteome</keyword>
<proteinExistence type="predicted"/>
<dbReference type="EMBL" id="JAODUP010000271">
    <property type="protein sequence ID" value="KAK2154305.1"/>
    <property type="molecule type" value="Genomic_DNA"/>
</dbReference>
<dbReference type="InterPro" id="IPR044801">
    <property type="entry name" value="Filamin"/>
</dbReference>
<protein>
    <recommendedName>
        <fullName evidence="2">Calponin-homology (CH) domain-containing protein</fullName>
    </recommendedName>
</protein>
<feature type="non-terminal residue" evidence="3">
    <location>
        <position position="1"/>
    </location>
</feature>
<dbReference type="PANTHER" id="PTHR38537:SF8">
    <property type="entry name" value="FILAMIN-A"/>
    <property type="match status" value="1"/>
</dbReference>
<dbReference type="GO" id="GO:0051015">
    <property type="term" value="F:actin filament binding"/>
    <property type="evidence" value="ECO:0007669"/>
    <property type="project" value="InterPro"/>
</dbReference>
<dbReference type="PANTHER" id="PTHR38537">
    <property type="entry name" value="JITTERBUG, ISOFORM N"/>
    <property type="match status" value="1"/>
</dbReference>
<evidence type="ECO:0000259" key="2">
    <source>
        <dbReference type="Pfam" id="PF00307"/>
    </source>
</evidence>
<organism evidence="3 4">
    <name type="scientific">Paralvinella palmiformis</name>
    <dbReference type="NCBI Taxonomy" id="53620"/>
    <lineage>
        <taxon>Eukaryota</taxon>
        <taxon>Metazoa</taxon>
        <taxon>Spiralia</taxon>
        <taxon>Lophotrochozoa</taxon>
        <taxon>Annelida</taxon>
        <taxon>Polychaeta</taxon>
        <taxon>Sedentaria</taxon>
        <taxon>Canalipalpata</taxon>
        <taxon>Terebellida</taxon>
        <taxon>Terebelliformia</taxon>
        <taxon>Alvinellidae</taxon>
        <taxon>Paralvinella</taxon>
    </lineage>
</organism>